<evidence type="ECO:0000256" key="3">
    <source>
        <dbReference type="ARBA" id="ARBA00022777"/>
    </source>
</evidence>
<proteinExistence type="inferred from homology"/>
<comment type="similarity">
    <text evidence="1">Belongs to the HipA Ser/Thr kinase family.</text>
</comment>
<evidence type="ECO:0000256" key="1">
    <source>
        <dbReference type="ARBA" id="ARBA00010164"/>
    </source>
</evidence>
<keyword evidence="2" id="KW-0808">Transferase</keyword>
<dbReference type="PANTHER" id="PTHR37419">
    <property type="entry name" value="SERINE/THREONINE-PROTEIN KINASE TOXIN HIPA"/>
    <property type="match status" value="1"/>
</dbReference>
<evidence type="ECO:0000259" key="4">
    <source>
        <dbReference type="Pfam" id="PF07804"/>
    </source>
</evidence>
<dbReference type="EMBL" id="FOPP01000001">
    <property type="protein sequence ID" value="SFG62247.1"/>
    <property type="molecule type" value="Genomic_DNA"/>
</dbReference>
<dbReference type="GO" id="GO:0004674">
    <property type="term" value="F:protein serine/threonine kinase activity"/>
    <property type="evidence" value="ECO:0007669"/>
    <property type="project" value="TreeGrafter"/>
</dbReference>
<dbReference type="InterPro" id="IPR012893">
    <property type="entry name" value="HipA-like_C"/>
</dbReference>
<keyword evidence="6" id="KW-1185">Reference proteome</keyword>
<dbReference type="Gene3D" id="1.10.1070.20">
    <property type="match status" value="1"/>
</dbReference>
<dbReference type="Proteomes" id="UP000199666">
    <property type="component" value="Unassembled WGS sequence"/>
</dbReference>
<feature type="domain" description="HipA-like C-terminal" evidence="4">
    <location>
        <begin position="180"/>
        <end position="390"/>
    </location>
</feature>
<dbReference type="RefSeq" id="WP_218155008.1">
    <property type="nucleotide sequence ID" value="NZ_FOPP01000001.1"/>
</dbReference>
<dbReference type="InterPro" id="IPR052028">
    <property type="entry name" value="HipA_Ser/Thr_kinase"/>
</dbReference>
<organism evidence="5 6">
    <name type="scientific">Pedobacter insulae</name>
    <dbReference type="NCBI Taxonomy" id="414048"/>
    <lineage>
        <taxon>Bacteria</taxon>
        <taxon>Pseudomonadati</taxon>
        <taxon>Bacteroidota</taxon>
        <taxon>Sphingobacteriia</taxon>
        <taxon>Sphingobacteriales</taxon>
        <taxon>Sphingobacteriaceae</taxon>
        <taxon>Pedobacter</taxon>
    </lineage>
</organism>
<accession>A0A1I2TFX5</accession>
<dbReference type="Pfam" id="PF07804">
    <property type="entry name" value="HipA_C"/>
    <property type="match status" value="1"/>
</dbReference>
<keyword evidence="3 5" id="KW-0418">Kinase</keyword>
<dbReference type="PANTHER" id="PTHR37419:SF8">
    <property type="entry name" value="TOXIN YJJJ"/>
    <property type="match status" value="1"/>
</dbReference>
<name>A0A1I2TFX5_9SPHI</name>
<dbReference type="AlphaFoldDB" id="A0A1I2TFX5"/>
<gene>
    <name evidence="5" type="ORF">SAMN04489864_101304</name>
</gene>
<evidence type="ECO:0000256" key="2">
    <source>
        <dbReference type="ARBA" id="ARBA00022679"/>
    </source>
</evidence>
<reference evidence="5 6" key="1">
    <citation type="submission" date="2016-10" db="EMBL/GenBank/DDBJ databases">
        <authorList>
            <person name="de Groot N.N."/>
        </authorList>
    </citation>
    <scope>NUCLEOTIDE SEQUENCE [LARGE SCALE GENOMIC DNA]</scope>
    <source>
        <strain evidence="5 6">DSM 18684</strain>
    </source>
</reference>
<evidence type="ECO:0000313" key="6">
    <source>
        <dbReference type="Proteomes" id="UP000199666"/>
    </source>
</evidence>
<dbReference type="STRING" id="414048.SAMN04489864_101304"/>
<evidence type="ECO:0000313" key="5">
    <source>
        <dbReference type="EMBL" id="SFG62247.1"/>
    </source>
</evidence>
<sequence>MADKTDIYIYAHWAPMAEPREIGILTATLAKGKKAFSFEYHPQWIKSADFFLLDPDLGQFSGPQYPSGKENFGVFMDSMPDTWGRTLMKRRAADLARADKKTAPTLYDIDFLLGVNDESRMGALRFKLDRNGPFLDDNHDRPTPPWAHLRELQDSADRFEKNENDENIKEWLEILIAPGSSLGGARPKANILDENGQLWIAKFPSKNDTIDKGAWEFLAYELAINTNIEMAESKLDYIAGTYGTFSTKRFDRHGKQRIHFSSAMTMTGNREGAISEDVGYLDIAEFIQSNGAYIEKDLQQLWRRIIFNIAISNTDDHLRNHGFLLTPGGWKLSPAFDINPSIDKQGLALTIDSNSNALDFDLAFQVGEYFRLNQQQMDHIFGEVKKTVGTWKEVAKKMKIPRGQQEIMATAFRFG</sequence>
<protein>
    <submittedName>
        <fullName evidence="5">Serine/threonine-protein kinase HipA</fullName>
    </submittedName>
</protein>
<dbReference type="GO" id="GO:0005829">
    <property type="term" value="C:cytosol"/>
    <property type="evidence" value="ECO:0007669"/>
    <property type="project" value="TreeGrafter"/>
</dbReference>